<sequence>MALSKLSTTLFLAAAALSTVHGHGQMTKPEPRPVTERYRRDCYVGLKGAGDSELQWAPVQNLLERKQNQPYAPTFDVENGCRGMIYEEGMPVTELTAGQEFTVEYYIQAPHPGYLELAIVKPKKDESGKIIYERAGVIKRIENFAQNSNDKSTTATIPSSISGCDRKGDCALQFYWHSDLAKQTYPTCADIIIKGGSSGGDAPAPTPTSSQQPRPTSAPSSSPSLAPAPSPTKKNCKRRMRRRVRN</sequence>
<keyword evidence="8" id="KW-0732">Signal</keyword>
<protein>
    <recommendedName>
        <fullName evidence="9">Chitin-binding type-4 domain-containing protein</fullName>
    </recommendedName>
</protein>
<evidence type="ECO:0000256" key="1">
    <source>
        <dbReference type="ARBA" id="ARBA00001973"/>
    </source>
</evidence>
<keyword evidence="2" id="KW-0479">Metal-binding</keyword>
<feature type="domain" description="Chitin-binding type-4" evidence="9">
    <location>
        <begin position="23"/>
        <end position="191"/>
    </location>
</feature>
<evidence type="ECO:0000256" key="7">
    <source>
        <dbReference type="SAM" id="MobiDB-lite"/>
    </source>
</evidence>
<evidence type="ECO:0000256" key="5">
    <source>
        <dbReference type="ARBA" id="ARBA00023180"/>
    </source>
</evidence>
<keyword evidence="5" id="KW-0325">Glycoprotein</keyword>
<evidence type="ECO:0000313" key="11">
    <source>
        <dbReference type="Proteomes" id="UP001209570"/>
    </source>
</evidence>
<dbReference type="PANTHER" id="PTHR36575">
    <property type="entry name" value="BINDING PROTEIN, PUTATIVE (AFU_ORTHOLOGUE AFUA_1G14430)-RELATED"/>
    <property type="match status" value="1"/>
</dbReference>
<comment type="similarity">
    <text evidence="6">Belongs to the polysaccharide monooxygenase AA13 family.</text>
</comment>
<dbReference type="EMBL" id="JAKCXM010000222">
    <property type="protein sequence ID" value="KAJ0398261.1"/>
    <property type="molecule type" value="Genomic_DNA"/>
</dbReference>
<comment type="caution">
    <text evidence="10">The sequence shown here is derived from an EMBL/GenBank/DDBJ whole genome shotgun (WGS) entry which is preliminary data.</text>
</comment>
<feature type="compositionally biased region" description="Low complexity" evidence="7">
    <location>
        <begin position="200"/>
        <end position="227"/>
    </location>
</feature>
<reference evidence="10" key="1">
    <citation type="submission" date="2021-12" db="EMBL/GenBank/DDBJ databases">
        <title>Prjna785345.</title>
        <authorList>
            <person name="Rujirawat T."/>
            <person name="Krajaejun T."/>
        </authorList>
    </citation>
    <scope>NUCLEOTIDE SEQUENCE</scope>
    <source>
        <strain evidence="10">Pi057C3</strain>
    </source>
</reference>
<feature type="signal peptide" evidence="8">
    <location>
        <begin position="1"/>
        <end position="22"/>
    </location>
</feature>
<evidence type="ECO:0000256" key="8">
    <source>
        <dbReference type="SAM" id="SignalP"/>
    </source>
</evidence>
<dbReference type="GO" id="GO:0046872">
    <property type="term" value="F:metal ion binding"/>
    <property type="evidence" value="ECO:0007669"/>
    <property type="project" value="UniProtKB-KW"/>
</dbReference>
<evidence type="ECO:0000256" key="6">
    <source>
        <dbReference type="ARBA" id="ARBA00034311"/>
    </source>
</evidence>
<keyword evidence="4" id="KW-1015">Disulfide bond</keyword>
<keyword evidence="11" id="KW-1185">Reference proteome</keyword>
<evidence type="ECO:0000256" key="3">
    <source>
        <dbReference type="ARBA" id="ARBA00023008"/>
    </source>
</evidence>
<dbReference type="Proteomes" id="UP001209570">
    <property type="component" value="Unassembled WGS sequence"/>
</dbReference>
<dbReference type="InterPro" id="IPR052282">
    <property type="entry name" value="Starch-active_LPMO"/>
</dbReference>
<evidence type="ECO:0000313" key="10">
    <source>
        <dbReference type="EMBL" id="KAJ0398261.1"/>
    </source>
</evidence>
<dbReference type="PANTHER" id="PTHR36575:SF2">
    <property type="entry name" value="CHITIN-BINDING TYPE-4 DOMAIN-CONTAINING PROTEIN-RELATED"/>
    <property type="match status" value="1"/>
</dbReference>
<comment type="cofactor">
    <cofactor evidence="1">
        <name>Cu(2+)</name>
        <dbReference type="ChEBI" id="CHEBI:29036"/>
    </cofactor>
</comment>
<feature type="compositionally biased region" description="Basic residues" evidence="7">
    <location>
        <begin position="234"/>
        <end position="246"/>
    </location>
</feature>
<organism evidence="10 11">
    <name type="scientific">Pythium insidiosum</name>
    <name type="common">Pythiosis disease agent</name>
    <dbReference type="NCBI Taxonomy" id="114742"/>
    <lineage>
        <taxon>Eukaryota</taxon>
        <taxon>Sar</taxon>
        <taxon>Stramenopiles</taxon>
        <taxon>Oomycota</taxon>
        <taxon>Peronosporomycetes</taxon>
        <taxon>Pythiales</taxon>
        <taxon>Pythiaceae</taxon>
        <taxon>Pythium</taxon>
    </lineage>
</organism>
<proteinExistence type="inferred from homology"/>
<dbReference type="InterPro" id="IPR004302">
    <property type="entry name" value="Cellulose/chitin-bd_N"/>
</dbReference>
<evidence type="ECO:0000256" key="4">
    <source>
        <dbReference type="ARBA" id="ARBA00023157"/>
    </source>
</evidence>
<name>A0AAD5Q992_PYTIN</name>
<feature type="chain" id="PRO_5042051214" description="Chitin-binding type-4 domain-containing protein" evidence="8">
    <location>
        <begin position="23"/>
        <end position="246"/>
    </location>
</feature>
<evidence type="ECO:0000256" key="2">
    <source>
        <dbReference type="ARBA" id="ARBA00022723"/>
    </source>
</evidence>
<dbReference type="Pfam" id="PF03067">
    <property type="entry name" value="LPMO_10"/>
    <property type="match status" value="1"/>
</dbReference>
<gene>
    <name evidence="10" type="ORF">P43SY_003162</name>
</gene>
<dbReference type="AlphaFoldDB" id="A0AAD5Q992"/>
<evidence type="ECO:0000259" key="9">
    <source>
        <dbReference type="Pfam" id="PF03067"/>
    </source>
</evidence>
<keyword evidence="3" id="KW-0186">Copper</keyword>
<dbReference type="Gene3D" id="2.70.50.70">
    <property type="match status" value="1"/>
</dbReference>
<feature type="region of interest" description="Disordered" evidence="7">
    <location>
        <begin position="196"/>
        <end position="246"/>
    </location>
</feature>
<accession>A0AAD5Q992</accession>